<dbReference type="SUPFAM" id="SSF57884">
    <property type="entry name" value="Ada DNA repair protein, N-terminal domain (N-Ada 10)"/>
    <property type="match status" value="1"/>
</dbReference>
<feature type="signal peptide" evidence="5">
    <location>
        <begin position="1"/>
        <end position="23"/>
    </location>
</feature>
<dbReference type="InterPro" id="IPR035451">
    <property type="entry name" value="Ada-like_dom_sf"/>
</dbReference>
<dbReference type="InterPro" id="IPR007346">
    <property type="entry name" value="Endonuclease-I"/>
</dbReference>
<dbReference type="InterPro" id="IPR004026">
    <property type="entry name" value="Ada_DNA_repair_Zn-bd"/>
</dbReference>
<comment type="similarity">
    <text evidence="1">Belongs to the EndA/NucM nuclease family.</text>
</comment>
<protein>
    <submittedName>
        <fullName evidence="7">Endonuclease</fullName>
    </submittedName>
</protein>
<evidence type="ECO:0000259" key="6">
    <source>
        <dbReference type="Pfam" id="PF02805"/>
    </source>
</evidence>
<keyword evidence="2" id="KW-0540">Nuclease</keyword>
<evidence type="ECO:0000256" key="2">
    <source>
        <dbReference type="ARBA" id="ARBA00022722"/>
    </source>
</evidence>
<dbReference type="GO" id="GO:0004519">
    <property type="term" value="F:endonuclease activity"/>
    <property type="evidence" value="ECO:0007669"/>
    <property type="project" value="UniProtKB-KW"/>
</dbReference>
<dbReference type="PANTHER" id="PTHR33607">
    <property type="entry name" value="ENDONUCLEASE-1"/>
    <property type="match status" value="1"/>
</dbReference>
<dbReference type="Gene3D" id="3.40.10.10">
    <property type="entry name" value="DNA Methylphosphotriester Repair Domain"/>
    <property type="match status" value="1"/>
</dbReference>
<organism evidence="7 8">
    <name type="scientific">Alishewanella maricola</name>
    <dbReference type="NCBI Taxonomy" id="2795740"/>
    <lineage>
        <taxon>Bacteria</taxon>
        <taxon>Pseudomonadati</taxon>
        <taxon>Pseudomonadota</taxon>
        <taxon>Gammaproteobacteria</taxon>
        <taxon>Alteromonadales</taxon>
        <taxon>Alteromonadaceae</taxon>
        <taxon>Alishewanella</taxon>
    </lineage>
</organism>
<dbReference type="SUPFAM" id="SSF54060">
    <property type="entry name" value="His-Me finger endonucleases"/>
    <property type="match status" value="1"/>
</dbReference>
<keyword evidence="4" id="KW-0010">Activator</keyword>
<dbReference type="RefSeq" id="WP_226752220.1">
    <property type="nucleotide sequence ID" value="NZ_JAEINI020000015.1"/>
</dbReference>
<dbReference type="Proteomes" id="UP000633814">
    <property type="component" value="Unassembled WGS sequence"/>
</dbReference>
<evidence type="ECO:0000256" key="1">
    <source>
        <dbReference type="ARBA" id="ARBA00006429"/>
    </source>
</evidence>
<keyword evidence="7" id="KW-0255">Endonuclease</keyword>
<accession>A0ABS8C792</accession>
<dbReference type="EMBL" id="JAEINI020000015">
    <property type="protein sequence ID" value="MCB5228157.1"/>
    <property type="molecule type" value="Genomic_DNA"/>
</dbReference>
<evidence type="ECO:0000313" key="7">
    <source>
        <dbReference type="EMBL" id="MCB5228157.1"/>
    </source>
</evidence>
<feature type="chain" id="PRO_5046268997" evidence="5">
    <location>
        <begin position="24"/>
        <end position="322"/>
    </location>
</feature>
<sequence length="322" mass="35790">MRTRWFFASGLLASGLLSVFAFAAEPTNFEQAKVLLKQVYQDKPQTFYCDCPISWVGRSGGRVDHAACGFAVYSPKGLPSAATLARAARSEVEHIIPISWVGKQLQCWQKGGRKNCQQNDPLFNRIEADLFNLTYAVGQINGLRSDLPFGMVSTTLTAQFGQCDIKIDTQNRKVQPKMTIRGDIARVAFYMADRYNLTLSRQDQQLYMAWHLQDPVSAIEQQRHARTAALTGRSNPFISGAEQWSLGYKTRGDGLVVKEQVAAAAPSASMAVTPIYGNRRSKIYHRPDCPNYLSMAVSNRVSFDTASEAEAQGYRQANNCPK</sequence>
<dbReference type="PANTHER" id="PTHR33607:SF2">
    <property type="entry name" value="ENDONUCLEASE-1"/>
    <property type="match status" value="1"/>
</dbReference>
<keyword evidence="8" id="KW-1185">Reference proteome</keyword>
<evidence type="ECO:0000256" key="5">
    <source>
        <dbReference type="SAM" id="SignalP"/>
    </source>
</evidence>
<dbReference type="Pfam" id="PF04231">
    <property type="entry name" value="Endonuclease_1"/>
    <property type="match status" value="1"/>
</dbReference>
<name>A0ABS8C792_9ALTE</name>
<comment type="caution">
    <text evidence="7">The sequence shown here is derived from an EMBL/GenBank/DDBJ whole genome shotgun (WGS) entry which is preliminary data.</text>
</comment>
<evidence type="ECO:0000256" key="4">
    <source>
        <dbReference type="ARBA" id="ARBA00023159"/>
    </source>
</evidence>
<evidence type="ECO:0000256" key="3">
    <source>
        <dbReference type="ARBA" id="ARBA00022801"/>
    </source>
</evidence>
<proteinExistence type="inferred from homology"/>
<gene>
    <name evidence="7" type="ORF">JAO78_015210</name>
</gene>
<reference evidence="7 8" key="1">
    <citation type="submission" date="2021-10" db="EMBL/GenBank/DDBJ databases">
        <title>Alishewanella koreense sp. nov. isolated from seawater of southwestern coast in South Korea and the proposal for the reclassification of Rheinheimera perlucida and Rheinheimera tuosuensis as Arsukibacterium perlucida and Arsukibacterium tuosuensis.</title>
        <authorList>
            <person name="Kim K.H."/>
            <person name="Ruan W."/>
            <person name="Kim K.R."/>
            <person name="Baek J.H."/>
            <person name="Jeon C.O."/>
        </authorList>
    </citation>
    <scope>NUCLEOTIDE SEQUENCE [LARGE SCALE GENOMIC DNA]</scope>
    <source>
        <strain evidence="7 8">16-MA</strain>
    </source>
</reference>
<keyword evidence="3" id="KW-0378">Hydrolase</keyword>
<dbReference type="Pfam" id="PF02805">
    <property type="entry name" value="Ada_Zn_binding"/>
    <property type="match status" value="1"/>
</dbReference>
<keyword evidence="5" id="KW-0732">Signal</keyword>
<dbReference type="InterPro" id="IPR044925">
    <property type="entry name" value="His-Me_finger_sf"/>
</dbReference>
<evidence type="ECO:0000313" key="8">
    <source>
        <dbReference type="Proteomes" id="UP000633814"/>
    </source>
</evidence>
<feature type="domain" description="Ada DNA repair metal-binding" evidence="6">
    <location>
        <begin position="275"/>
        <end position="320"/>
    </location>
</feature>